<reference evidence="3" key="1">
    <citation type="journal article" date="2023" name="Mol. Phylogenet. Evol.">
        <title>Genome-scale phylogeny and comparative genomics of the fungal order Sordariales.</title>
        <authorList>
            <person name="Hensen N."/>
            <person name="Bonometti L."/>
            <person name="Westerberg I."/>
            <person name="Brannstrom I.O."/>
            <person name="Guillou S."/>
            <person name="Cros-Aarteil S."/>
            <person name="Calhoun S."/>
            <person name="Haridas S."/>
            <person name="Kuo A."/>
            <person name="Mondo S."/>
            <person name="Pangilinan J."/>
            <person name="Riley R."/>
            <person name="LaButti K."/>
            <person name="Andreopoulos B."/>
            <person name="Lipzen A."/>
            <person name="Chen C."/>
            <person name="Yan M."/>
            <person name="Daum C."/>
            <person name="Ng V."/>
            <person name="Clum A."/>
            <person name="Steindorff A."/>
            <person name="Ohm R.A."/>
            <person name="Martin F."/>
            <person name="Silar P."/>
            <person name="Natvig D.O."/>
            <person name="Lalanne C."/>
            <person name="Gautier V."/>
            <person name="Ament-Velasquez S.L."/>
            <person name="Kruys A."/>
            <person name="Hutchinson M.I."/>
            <person name="Powell A.J."/>
            <person name="Barry K."/>
            <person name="Miller A.N."/>
            <person name="Grigoriev I.V."/>
            <person name="Debuchy R."/>
            <person name="Gladieux P."/>
            <person name="Hiltunen Thoren M."/>
            <person name="Johannesson H."/>
        </authorList>
    </citation>
    <scope>NUCLEOTIDE SEQUENCE</scope>
    <source>
        <strain evidence="3">PSN243</strain>
    </source>
</reference>
<gene>
    <name evidence="3" type="ORF">QBC34DRAFT_108724</name>
</gene>
<keyword evidence="2" id="KW-1133">Transmembrane helix</keyword>
<feature type="compositionally biased region" description="Basic and acidic residues" evidence="1">
    <location>
        <begin position="320"/>
        <end position="330"/>
    </location>
</feature>
<dbReference type="EMBL" id="MU865915">
    <property type="protein sequence ID" value="KAK4455158.1"/>
    <property type="molecule type" value="Genomic_DNA"/>
</dbReference>
<feature type="transmembrane region" description="Helical" evidence="2">
    <location>
        <begin position="198"/>
        <end position="229"/>
    </location>
</feature>
<evidence type="ECO:0000256" key="2">
    <source>
        <dbReference type="SAM" id="Phobius"/>
    </source>
</evidence>
<evidence type="ECO:0000313" key="3">
    <source>
        <dbReference type="EMBL" id="KAK4455158.1"/>
    </source>
</evidence>
<evidence type="ECO:0000313" key="4">
    <source>
        <dbReference type="Proteomes" id="UP001321760"/>
    </source>
</evidence>
<protein>
    <submittedName>
        <fullName evidence="3">Uncharacterized protein</fullName>
    </submittedName>
</protein>
<evidence type="ECO:0000256" key="1">
    <source>
        <dbReference type="SAM" id="MobiDB-lite"/>
    </source>
</evidence>
<feature type="transmembrane region" description="Helical" evidence="2">
    <location>
        <begin position="297"/>
        <end position="314"/>
    </location>
</feature>
<keyword evidence="2" id="KW-0812">Transmembrane</keyword>
<feature type="transmembrane region" description="Helical" evidence="2">
    <location>
        <begin position="158"/>
        <end position="178"/>
    </location>
</feature>
<name>A0AAV9H6N1_9PEZI</name>
<sequence>MDATSNIDTNLPIETEWPVDYGILRNYPPYFDIITASQRFSLVSSLYGPGNILCWFFLILSVLVSWRWNPAHAKHDTITADFITVLCMPVVSVGHFIHLVWSCRTQDVAGLKAILTADYLAAIEMVAAIEAPLTVCEDFIACASILCFFAWRRGHKRRLLLVGGVGVLCWVVELLLLVDWVPYASATFIRPFYFHHLPLFFCLFLSQVLTFACYFLEILLRGAVMAVGARDTESGKKSRGWFAPGRYSKWMFGSSPLVACLGAMWIKYGWVYRASLVMNSVRFLPRSSMGFAELDQMFAAVGGLMALAFSLQDARRERTRERRKSGELRKATAQARWGR</sequence>
<comment type="caution">
    <text evidence="3">The sequence shown here is derived from an EMBL/GenBank/DDBJ whole genome shotgun (WGS) entry which is preliminary data.</text>
</comment>
<dbReference type="AlphaFoldDB" id="A0AAV9H6N1"/>
<feature type="transmembrane region" description="Helical" evidence="2">
    <location>
        <begin position="250"/>
        <end position="270"/>
    </location>
</feature>
<dbReference type="Proteomes" id="UP001321760">
    <property type="component" value="Unassembled WGS sequence"/>
</dbReference>
<feature type="transmembrane region" description="Helical" evidence="2">
    <location>
        <begin position="78"/>
        <end position="101"/>
    </location>
</feature>
<feature type="transmembrane region" description="Helical" evidence="2">
    <location>
        <begin position="46"/>
        <end position="66"/>
    </location>
</feature>
<accession>A0AAV9H6N1</accession>
<keyword evidence="4" id="KW-1185">Reference proteome</keyword>
<organism evidence="3 4">
    <name type="scientific">Podospora aff. communis PSN243</name>
    <dbReference type="NCBI Taxonomy" id="3040156"/>
    <lineage>
        <taxon>Eukaryota</taxon>
        <taxon>Fungi</taxon>
        <taxon>Dikarya</taxon>
        <taxon>Ascomycota</taxon>
        <taxon>Pezizomycotina</taxon>
        <taxon>Sordariomycetes</taxon>
        <taxon>Sordariomycetidae</taxon>
        <taxon>Sordariales</taxon>
        <taxon>Podosporaceae</taxon>
        <taxon>Podospora</taxon>
    </lineage>
</organism>
<feature type="region of interest" description="Disordered" evidence="1">
    <location>
        <begin position="320"/>
        <end position="339"/>
    </location>
</feature>
<keyword evidence="2" id="KW-0472">Membrane</keyword>
<reference evidence="3" key="2">
    <citation type="submission" date="2023-05" db="EMBL/GenBank/DDBJ databases">
        <authorList>
            <consortium name="Lawrence Berkeley National Laboratory"/>
            <person name="Steindorff A."/>
            <person name="Hensen N."/>
            <person name="Bonometti L."/>
            <person name="Westerberg I."/>
            <person name="Brannstrom I.O."/>
            <person name="Guillou S."/>
            <person name="Cros-Aarteil S."/>
            <person name="Calhoun S."/>
            <person name="Haridas S."/>
            <person name="Kuo A."/>
            <person name="Mondo S."/>
            <person name="Pangilinan J."/>
            <person name="Riley R."/>
            <person name="Labutti K."/>
            <person name="Andreopoulos B."/>
            <person name="Lipzen A."/>
            <person name="Chen C."/>
            <person name="Yanf M."/>
            <person name="Daum C."/>
            <person name="Ng V."/>
            <person name="Clum A."/>
            <person name="Ohm R."/>
            <person name="Martin F."/>
            <person name="Silar P."/>
            <person name="Natvig D."/>
            <person name="Lalanne C."/>
            <person name="Gautier V."/>
            <person name="Ament-Velasquez S.L."/>
            <person name="Kruys A."/>
            <person name="Hutchinson M.I."/>
            <person name="Powell A.J."/>
            <person name="Barry K."/>
            <person name="Miller A.N."/>
            <person name="Grigoriev I.V."/>
            <person name="Debuchy R."/>
            <person name="Gladieux P."/>
            <person name="Thoren M.H."/>
            <person name="Johannesson H."/>
        </authorList>
    </citation>
    <scope>NUCLEOTIDE SEQUENCE</scope>
    <source>
        <strain evidence="3">PSN243</strain>
    </source>
</reference>
<proteinExistence type="predicted"/>